<proteinExistence type="predicted"/>
<evidence type="ECO:0000313" key="2">
    <source>
        <dbReference type="EMBL" id="KXT10354.1"/>
    </source>
</evidence>
<comment type="caution">
    <text evidence="2">The sequence shown here is derived from an EMBL/GenBank/DDBJ whole genome shotgun (WGS) entry which is preliminary data.</text>
</comment>
<gene>
    <name evidence="2" type="ORF">AC579_9159</name>
</gene>
<dbReference type="AlphaFoldDB" id="A0A139I6P3"/>
<accession>A0A139I6P3</accession>
<dbReference type="STRING" id="113226.A0A139I6P3"/>
<dbReference type="EMBL" id="LFZO01000265">
    <property type="protein sequence ID" value="KXT10354.1"/>
    <property type="molecule type" value="Genomic_DNA"/>
</dbReference>
<keyword evidence="1" id="KW-0812">Transmembrane</keyword>
<reference evidence="2 3" key="1">
    <citation type="submission" date="2015-07" db="EMBL/GenBank/DDBJ databases">
        <title>Comparative genomics of the Sigatoka disease complex on banana suggests a link between parallel evolutionary changes in Pseudocercospora fijiensis and Pseudocercospora eumusae and increased virulence on the banana host.</title>
        <authorList>
            <person name="Chang T.-C."/>
            <person name="Salvucci A."/>
            <person name="Crous P.W."/>
            <person name="Stergiopoulos I."/>
        </authorList>
    </citation>
    <scope>NUCLEOTIDE SEQUENCE [LARGE SCALE GENOMIC DNA]</scope>
    <source>
        <strain evidence="2 3">CBS 116634</strain>
    </source>
</reference>
<organism evidence="2 3">
    <name type="scientific">Pseudocercospora musae</name>
    <dbReference type="NCBI Taxonomy" id="113226"/>
    <lineage>
        <taxon>Eukaryota</taxon>
        <taxon>Fungi</taxon>
        <taxon>Dikarya</taxon>
        <taxon>Ascomycota</taxon>
        <taxon>Pezizomycotina</taxon>
        <taxon>Dothideomycetes</taxon>
        <taxon>Dothideomycetidae</taxon>
        <taxon>Mycosphaerellales</taxon>
        <taxon>Mycosphaerellaceae</taxon>
        <taxon>Pseudocercospora</taxon>
    </lineage>
</organism>
<dbReference type="PANTHER" id="PTHR35041">
    <property type="entry name" value="MEDIATOR OF RNA POLYMERASE II TRANSCRIPTION SUBUNIT 1"/>
    <property type="match status" value="1"/>
</dbReference>
<keyword evidence="1" id="KW-0472">Membrane</keyword>
<name>A0A139I6P3_9PEZI</name>
<feature type="transmembrane region" description="Helical" evidence="1">
    <location>
        <begin position="126"/>
        <end position="155"/>
    </location>
</feature>
<feature type="transmembrane region" description="Helical" evidence="1">
    <location>
        <begin position="6"/>
        <end position="28"/>
    </location>
</feature>
<evidence type="ECO:0000256" key="1">
    <source>
        <dbReference type="SAM" id="Phobius"/>
    </source>
</evidence>
<feature type="transmembrane region" description="Helical" evidence="1">
    <location>
        <begin position="591"/>
        <end position="613"/>
    </location>
</feature>
<dbReference type="Proteomes" id="UP000073492">
    <property type="component" value="Unassembled WGS sequence"/>
</dbReference>
<sequence length="689" mass="75168">MLSESNIHWLAPVTILSSLIGGTCLAIAHHLFNSSLKGTLVDADPYELVNFEVTQQQINTAVGTALAFLSRSCLVVALSTAYTQAFWWTITRDCATARLSTIDVLYSVLSNFWNLFKARMWWKHPLLLLMALVIWLIPIAAIITPATLSVAIAAVKPSPSEYRSVPRADFESLKFFAPGQSNTFTGLASVDTVFYNGPTYMVERIAYSVATGGTILPISPASPNASWSLDFNGPALRCNNINTTMREQMQTNILNAYRGNSCQQPYNYLAWTAANGSPTPSEGIASNENPFGNHAAPFSNTTPFIMNRGTLGPLLYDAVGAKGNATTNGAANATQAATIYFAAMPKFKYRELGSCDANPNITAEQVSVEFGRYFVNSTILECQLRNTSYHTNFTYVNGQQFVDITTSAPDEDAPVATLAGFYMNGDYPKCAGLNADYEGCNVDRYTLQRLSFQAILDAFGRVFVGTVLDGQQSKYGGTYATDTKVMSTVLLDTKELSFLRTPSNWATAAETGTYTHLGSTGNMPSLYDWTAEPSQRFLKDAVEQLFQNITISMLSSEHFQPNASSPFAPPLVNVTSHVYQNVYQYSAVKLWLAYGIAIALTLLGVIFGLIAVITNGASYSDDFSTILRAARYARLSKEVNYCDSDGRDPLPRYLGETTVLFSGGKSSPKHFVVQSKDASWNGGCDFVHG</sequence>
<evidence type="ECO:0000313" key="3">
    <source>
        <dbReference type="Proteomes" id="UP000073492"/>
    </source>
</evidence>
<dbReference type="PANTHER" id="PTHR35041:SF6">
    <property type="entry name" value="FORMYLMETHIONINE DEFORMYLASE-LIKE PROTEIN-RELATED"/>
    <property type="match status" value="1"/>
</dbReference>
<protein>
    <submittedName>
        <fullName evidence="2">Uncharacterized protein</fullName>
    </submittedName>
</protein>
<dbReference type="OrthoDB" id="5322539at2759"/>
<keyword evidence="1" id="KW-1133">Transmembrane helix</keyword>
<keyword evidence="3" id="KW-1185">Reference proteome</keyword>